<dbReference type="PANTHER" id="PTHR32256">
    <property type="match status" value="1"/>
</dbReference>
<evidence type="ECO:0000259" key="4">
    <source>
        <dbReference type="Pfam" id="PF16472"/>
    </source>
</evidence>
<dbReference type="Pfam" id="PF16472">
    <property type="entry name" value="DUF5050"/>
    <property type="match status" value="1"/>
</dbReference>
<accession>A0ABP3UYN8</accession>
<feature type="domain" description="Prolow-density lipoprotein receptor-related protein 1-like beta-propeller" evidence="4">
    <location>
        <begin position="324"/>
        <end position="608"/>
    </location>
</feature>
<reference evidence="6" key="1">
    <citation type="journal article" date="2019" name="Int. J. Syst. Evol. Microbiol.">
        <title>The Global Catalogue of Microorganisms (GCM) 10K type strain sequencing project: providing services to taxonomists for standard genome sequencing and annotation.</title>
        <authorList>
            <consortium name="The Broad Institute Genomics Platform"/>
            <consortium name="The Broad Institute Genome Sequencing Center for Infectious Disease"/>
            <person name="Wu L."/>
            <person name="Ma J."/>
        </authorList>
    </citation>
    <scope>NUCLEOTIDE SEQUENCE [LARGE SCALE GENOMIC DNA]</scope>
    <source>
        <strain evidence="6">JCM 1407</strain>
    </source>
</reference>
<dbReference type="InterPro" id="IPR014755">
    <property type="entry name" value="Cu-Rt/internalin_Ig-like"/>
</dbReference>
<protein>
    <submittedName>
        <fullName evidence="5">DUF5050 domain-containing protein</fullName>
    </submittedName>
</protein>
<keyword evidence="1" id="KW-0732">Signal</keyword>
<evidence type="ECO:0000313" key="5">
    <source>
        <dbReference type="EMBL" id="GAA0745042.1"/>
    </source>
</evidence>
<dbReference type="InterPro" id="IPR053369">
    <property type="entry name" value="SrfA-induced_signal"/>
</dbReference>
<dbReference type="PANTHER" id="PTHR32256:SF17">
    <property type="entry name" value="EGF-LIKE DOMAIN-CONTAINING PROTEIN"/>
    <property type="match status" value="1"/>
</dbReference>
<dbReference type="InterPro" id="IPR032485">
    <property type="entry name" value="LRP1-like_beta_prop"/>
</dbReference>
<keyword evidence="6" id="KW-1185">Reference proteome</keyword>
<name>A0ABP3UYN8_9CLOT</name>
<dbReference type="Pfam" id="PF07532">
    <property type="entry name" value="Big_4"/>
    <property type="match status" value="1"/>
</dbReference>
<evidence type="ECO:0000256" key="1">
    <source>
        <dbReference type="ARBA" id="ARBA00022729"/>
    </source>
</evidence>
<feature type="domain" description="SbsA Ig-like" evidence="3">
    <location>
        <begin position="38"/>
        <end position="125"/>
    </location>
</feature>
<dbReference type="Gene3D" id="2.60.40.1220">
    <property type="match status" value="1"/>
</dbReference>
<dbReference type="Pfam" id="PF13205">
    <property type="entry name" value="Big_5"/>
    <property type="match status" value="1"/>
</dbReference>
<proteinExistence type="predicted"/>
<organism evidence="5 6">
    <name type="scientific">Clostridium oceanicum</name>
    <dbReference type="NCBI Taxonomy" id="1543"/>
    <lineage>
        <taxon>Bacteria</taxon>
        <taxon>Bacillati</taxon>
        <taxon>Bacillota</taxon>
        <taxon>Clostridia</taxon>
        <taxon>Eubacteriales</taxon>
        <taxon>Clostridiaceae</taxon>
        <taxon>Clostridium</taxon>
    </lineage>
</organism>
<evidence type="ECO:0000259" key="3">
    <source>
        <dbReference type="Pfam" id="PF13205"/>
    </source>
</evidence>
<feature type="domain" description="Bacterial Ig-like" evidence="2">
    <location>
        <begin position="648"/>
        <end position="701"/>
    </location>
</feature>
<comment type="caution">
    <text evidence="5">The sequence shown here is derived from an EMBL/GenBank/DDBJ whole genome shotgun (WGS) entry which is preliminary data.</text>
</comment>
<dbReference type="InterPro" id="IPR011081">
    <property type="entry name" value="Big_4"/>
</dbReference>
<sequence length="1310" mass="148467">MKKIISNFLIVIMLASSFVFIPKLVYASGENYRNLATKNNISPSKNWTVKFNRDIDTSSMSKDNIIVYDKVSGEKIDVDISAVTERSIKVKPKSKYLSGKKYIIEVKNIKSKDGEVMKSPAKMEFNVKNLYSGLPMEDGLVILKDKAYSIEYLYKNKSLVNEIINSNGFNIYYVYDYSYQRIRSLFDDKYLDGKTKDFTRSNTMTYIDANGNKHIYKWNETEGEYKLVPPSIDAEIYARGNGRMSSVKINAITSVPDAKYFKLKHSNLIRGVKQTIAYFPPVSYEEVSILSSDKTVLGKAYIYVGETNNQKYSVKLVDNLWEGNSPGNINNNGIAAEDGKRYVYYVNNANNENLYKIGFDDMYNRRITKDKVQYVNVLNDYVYYSNYTDGGKLYKSRTDGSDREKLLDDKAAYVTISGEYIYYSNHSDHGRLYRIKKDGSDAYVDPSGRRHGRQVCTDNDGSKDEVAYINIVGDWIYYSNYSDGHKPYVVNKDGNYRGKICDEWANCVQVEGDWIYYCSGAGIISKVRKTGSGAVVPIKGKVSEFNRGFHINAYGDWIYYSNYDDHGKLYKVKTDGSGTKIKLSDDSVGYINIVGDFIYYTTRDNKKICRLPLNSNGNVKPMEMGKPNNGEEIVRLDNLARTVAYDDVNQPIEWIESKYLPEKVAATMKDNTMQQLVVIWDTKNVKIGQGVRTYTGDVVGYDKKVTMKLTIPSEMINDTNKIMVYNNPGTRDIVEVRDDLTQIRNGDTDYRARFKQGDIINIYADKNKEKRLGTGRYNNNVKMAQVRCDLKPQGEEFYITITRVQDGKAESALTKVEQPVSSSIDEMIGNEKNIVDKDYIGIGYRGIDIRDFTINKWYKSYWEYHSVPSGYKMIDQRMYVSTNRSPDISRQEPIKDALGLDKHSFDGSIMSRADAQNINKDSDNRDFRESKYYLYIGTKYSGKATADPDAHAPLIDGEVTTDVPGEVSPVAEYVPKNSYINKYVSVKGGDEIDLGRELRDGETPYLVTLDTIRTDGIGKYRLWRAEDKKSNPFNPSDAGTDSTGAAKVIKCSMNGRKLVIGSGEANKEVEYKLFIVNKAASSEPSSNIIKIDNKPPVIQKIQIKFKDVTKDYKEIDAGENLSIKLNEPGYIYMIRTDLYKYGMTKEDLDRIESGSDKKGIGRRVINSKSQKDVSTVNLSLMIADDRTDYVVLASDEAGNIGTEVYDIVIYRNIKGLKTTMIAGSTKVDELNEKVQKLQELVNQNPNDKRYSSNLSNLKIKLNQLNYALRDAENMCKNETASASRVTVTTQRLQTAINNAQSAIDSAQAVQ</sequence>
<evidence type="ECO:0000313" key="6">
    <source>
        <dbReference type="Proteomes" id="UP001501510"/>
    </source>
</evidence>
<dbReference type="SUPFAM" id="SSF63825">
    <property type="entry name" value="YWTD domain"/>
    <property type="match status" value="1"/>
</dbReference>
<dbReference type="Gene3D" id="2.120.10.30">
    <property type="entry name" value="TolB, C-terminal domain"/>
    <property type="match status" value="1"/>
</dbReference>
<dbReference type="InterPro" id="IPR011042">
    <property type="entry name" value="6-blade_b-propeller_TolB-like"/>
</dbReference>
<gene>
    <name evidence="5" type="ORF">GCM10008906_30860</name>
</gene>
<dbReference type="Proteomes" id="UP001501510">
    <property type="component" value="Unassembled WGS sequence"/>
</dbReference>
<dbReference type="RefSeq" id="WP_343762944.1">
    <property type="nucleotide sequence ID" value="NZ_BAAACG010000013.1"/>
</dbReference>
<dbReference type="EMBL" id="BAAACG010000013">
    <property type="protein sequence ID" value="GAA0745042.1"/>
    <property type="molecule type" value="Genomic_DNA"/>
</dbReference>
<dbReference type="SUPFAM" id="SSF82171">
    <property type="entry name" value="DPP6 N-terminal domain-like"/>
    <property type="match status" value="1"/>
</dbReference>
<dbReference type="InterPro" id="IPR032812">
    <property type="entry name" value="SbsA_Ig"/>
</dbReference>
<evidence type="ECO:0000259" key="2">
    <source>
        <dbReference type="Pfam" id="PF07532"/>
    </source>
</evidence>